<evidence type="ECO:0000313" key="1">
    <source>
        <dbReference type="EMBL" id="TFY72611.1"/>
    </source>
</evidence>
<keyword evidence="2" id="KW-1185">Reference proteome</keyword>
<evidence type="ECO:0000313" key="2">
    <source>
        <dbReference type="Proteomes" id="UP000298327"/>
    </source>
</evidence>
<name>A0A4Y9ZFN8_9AGAM</name>
<dbReference type="AlphaFoldDB" id="A0A4Y9ZFN8"/>
<protein>
    <submittedName>
        <fullName evidence="1">Uncharacterized protein</fullName>
    </submittedName>
</protein>
<sequence>MNKYLSWVGGGACLLLDADGERCFLRTALSLKKVRSCCIWRMGIVAATAVPMRVKSVAVGSSFRRRNRARVRQLGSRTLVLEPA</sequence>
<organism evidence="1 2">
    <name type="scientific">Dentipellis fragilis</name>
    <dbReference type="NCBI Taxonomy" id="205917"/>
    <lineage>
        <taxon>Eukaryota</taxon>
        <taxon>Fungi</taxon>
        <taxon>Dikarya</taxon>
        <taxon>Basidiomycota</taxon>
        <taxon>Agaricomycotina</taxon>
        <taxon>Agaricomycetes</taxon>
        <taxon>Russulales</taxon>
        <taxon>Hericiaceae</taxon>
        <taxon>Dentipellis</taxon>
    </lineage>
</organism>
<dbReference type="Proteomes" id="UP000298327">
    <property type="component" value="Unassembled WGS sequence"/>
</dbReference>
<reference evidence="1 2" key="1">
    <citation type="submission" date="2019-02" db="EMBL/GenBank/DDBJ databases">
        <title>Genome sequencing of the rare red list fungi Dentipellis fragilis.</title>
        <authorList>
            <person name="Buettner E."/>
            <person name="Kellner H."/>
        </authorList>
    </citation>
    <scope>NUCLEOTIDE SEQUENCE [LARGE SCALE GENOMIC DNA]</scope>
    <source>
        <strain evidence="1 2">DSM 105465</strain>
    </source>
</reference>
<dbReference type="EMBL" id="SEOQ01000009">
    <property type="protein sequence ID" value="TFY72611.1"/>
    <property type="molecule type" value="Genomic_DNA"/>
</dbReference>
<gene>
    <name evidence="1" type="ORF">EVG20_g391</name>
</gene>
<comment type="caution">
    <text evidence="1">The sequence shown here is derived from an EMBL/GenBank/DDBJ whole genome shotgun (WGS) entry which is preliminary data.</text>
</comment>
<accession>A0A4Y9ZFN8</accession>
<proteinExistence type="predicted"/>